<dbReference type="InterPro" id="IPR006616">
    <property type="entry name" value="DM9_repeat"/>
</dbReference>
<keyword evidence="2" id="KW-1185">Reference proteome</keyword>
<proteinExistence type="predicted"/>
<evidence type="ECO:0000313" key="1">
    <source>
        <dbReference type="EMBL" id="BES96398.1"/>
    </source>
</evidence>
<protein>
    <recommendedName>
        <fullName evidence="3">Natterin-3</fullName>
    </recommendedName>
</protein>
<organism evidence="1 2">
    <name type="scientific">Nesidiocoris tenuis</name>
    <dbReference type="NCBI Taxonomy" id="355587"/>
    <lineage>
        <taxon>Eukaryota</taxon>
        <taxon>Metazoa</taxon>
        <taxon>Ecdysozoa</taxon>
        <taxon>Arthropoda</taxon>
        <taxon>Hexapoda</taxon>
        <taxon>Insecta</taxon>
        <taxon>Pterygota</taxon>
        <taxon>Neoptera</taxon>
        <taxon>Paraneoptera</taxon>
        <taxon>Hemiptera</taxon>
        <taxon>Heteroptera</taxon>
        <taxon>Panheteroptera</taxon>
        <taxon>Cimicomorpha</taxon>
        <taxon>Miridae</taxon>
        <taxon>Dicyphina</taxon>
        <taxon>Nesidiocoris</taxon>
    </lineage>
</organism>
<evidence type="ECO:0008006" key="3">
    <source>
        <dbReference type="Google" id="ProtNLM"/>
    </source>
</evidence>
<dbReference type="SMART" id="SM00696">
    <property type="entry name" value="DM9"/>
    <property type="match status" value="2"/>
</dbReference>
<name>A0ABN7AWS0_9HEMI</name>
<dbReference type="PANTHER" id="PTHR31649:SF1">
    <property type="entry name" value="FARNESOIC ACID O-METHYL TRANSFERASE DOMAIN-CONTAINING PROTEIN"/>
    <property type="match status" value="1"/>
</dbReference>
<gene>
    <name evidence="1" type="ORF">NTJ_09209</name>
</gene>
<sequence length="155" mass="16389">MDTYGWAHPGPQGSYYWVHQYGGNVPPGAVLAGTDLDGGPIYIGRASYAGDVLPAKACPSHGCAYVSHAGAEISVKDYEILVGQNVAWRPASGGDIPSQAIKAGQTSAGEPLFVGRTMHEGTLTPGKVHPSHGCLYIPYGGEELRFDDYEILILM</sequence>
<dbReference type="EMBL" id="AP028915">
    <property type="protein sequence ID" value="BES96398.1"/>
    <property type="molecule type" value="Genomic_DNA"/>
</dbReference>
<dbReference type="Pfam" id="PF11901">
    <property type="entry name" value="DM9"/>
    <property type="match status" value="1"/>
</dbReference>
<accession>A0ABN7AWS0</accession>
<dbReference type="Proteomes" id="UP001307889">
    <property type="component" value="Chromosome 7"/>
</dbReference>
<reference evidence="1 2" key="1">
    <citation type="submission" date="2023-09" db="EMBL/GenBank/DDBJ databases">
        <title>Nesidiocoris tenuis whole genome shotgun sequence.</title>
        <authorList>
            <person name="Shibata T."/>
            <person name="Shimoda M."/>
            <person name="Kobayashi T."/>
            <person name="Uehara T."/>
        </authorList>
    </citation>
    <scope>NUCLEOTIDE SEQUENCE [LARGE SCALE GENOMIC DNA]</scope>
    <source>
        <strain evidence="1 2">Japan</strain>
    </source>
</reference>
<evidence type="ECO:0000313" key="2">
    <source>
        <dbReference type="Proteomes" id="UP001307889"/>
    </source>
</evidence>
<dbReference type="PANTHER" id="PTHR31649">
    <property type="entry name" value="AGAP009604-PA"/>
    <property type="match status" value="1"/>
</dbReference>